<dbReference type="EMBL" id="CP003367">
    <property type="protein sequence ID" value="AGA31705.1"/>
    <property type="molecule type" value="Genomic_DNA"/>
</dbReference>
<dbReference type="NCBIfam" id="TIGR01439">
    <property type="entry name" value="lp_hng_hel_AbrB"/>
    <property type="match status" value="1"/>
</dbReference>
<dbReference type="GO" id="GO:0003677">
    <property type="term" value="F:DNA binding"/>
    <property type="evidence" value="ECO:0007669"/>
    <property type="project" value="UniProtKB-UniRule"/>
</dbReference>
<geneLocation type="plasmid" evidence="3 4">
    <name>pSINAC03</name>
</geneLocation>
<accession>L0DRT4</accession>
<dbReference type="KEGG" id="saci:Sinac_7676"/>
<name>L0DRT4_SINAD</name>
<evidence type="ECO:0000256" key="1">
    <source>
        <dbReference type="PROSITE-ProRule" id="PRU01076"/>
    </source>
</evidence>
<evidence type="ECO:0000313" key="3">
    <source>
        <dbReference type="EMBL" id="AGA31705.1"/>
    </source>
</evidence>
<dbReference type="Gene3D" id="2.10.260.10">
    <property type="match status" value="1"/>
</dbReference>
<dbReference type="SUPFAM" id="SSF89447">
    <property type="entry name" value="AbrB/MazE/MraZ-like"/>
    <property type="match status" value="1"/>
</dbReference>
<dbReference type="Proteomes" id="UP000010798">
    <property type="component" value="Plasmid pSINAC03"/>
</dbReference>
<organism evidence="3 4">
    <name type="scientific">Singulisphaera acidiphila (strain ATCC BAA-1392 / DSM 18658 / VKM B-2454 / MOB10)</name>
    <dbReference type="NCBI Taxonomy" id="886293"/>
    <lineage>
        <taxon>Bacteria</taxon>
        <taxon>Pseudomonadati</taxon>
        <taxon>Planctomycetota</taxon>
        <taxon>Planctomycetia</taxon>
        <taxon>Isosphaerales</taxon>
        <taxon>Isosphaeraceae</taxon>
        <taxon>Singulisphaera</taxon>
    </lineage>
</organism>
<dbReference type="InterPro" id="IPR037914">
    <property type="entry name" value="SpoVT-AbrB_sf"/>
</dbReference>
<feature type="domain" description="SpoVT-AbrB" evidence="2">
    <location>
        <begin position="47"/>
        <end position="92"/>
    </location>
</feature>
<dbReference type="HOGENOM" id="CLU_1947382_0_0_0"/>
<dbReference type="InterPro" id="IPR007159">
    <property type="entry name" value="SpoVT-AbrB_dom"/>
</dbReference>
<evidence type="ECO:0000259" key="2">
    <source>
        <dbReference type="PROSITE" id="PS51740"/>
    </source>
</evidence>
<reference evidence="3 4" key="1">
    <citation type="submission" date="2012-02" db="EMBL/GenBank/DDBJ databases">
        <title>Complete sequence of plasmid 3 of Singulisphaera acidiphila DSM 18658.</title>
        <authorList>
            <consortium name="US DOE Joint Genome Institute (JGI-PGF)"/>
            <person name="Lucas S."/>
            <person name="Copeland A."/>
            <person name="Lapidus A."/>
            <person name="Glavina del Rio T."/>
            <person name="Dalin E."/>
            <person name="Tice H."/>
            <person name="Bruce D."/>
            <person name="Goodwin L."/>
            <person name="Pitluck S."/>
            <person name="Peters L."/>
            <person name="Ovchinnikova G."/>
            <person name="Chertkov O."/>
            <person name="Kyrpides N."/>
            <person name="Mavromatis K."/>
            <person name="Ivanova N."/>
            <person name="Brettin T."/>
            <person name="Detter J.C."/>
            <person name="Han C."/>
            <person name="Larimer F."/>
            <person name="Land M."/>
            <person name="Hauser L."/>
            <person name="Markowitz V."/>
            <person name="Cheng J.-F."/>
            <person name="Hugenholtz P."/>
            <person name="Woyke T."/>
            <person name="Wu D."/>
            <person name="Tindall B."/>
            <person name="Pomrenke H."/>
            <person name="Brambilla E."/>
            <person name="Klenk H.-P."/>
            <person name="Eisen J.A."/>
        </authorList>
    </citation>
    <scope>NUCLEOTIDE SEQUENCE [LARGE SCALE GENOMIC DNA]</scope>
    <source>
        <strain evidence="4">ATCC BAA-1392 / DSM 18658 / VKM B-2454 / MOB10</strain>
        <plasmid evidence="3 4">pSINAC03</plasmid>
    </source>
</reference>
<keyword evidence="1" id="KW-0238">DNA-binding</keyword>
<dbReference type="SMART" id="SM00966">
    <property type="entry name" value="SpoVT_AbrB"/>
    <property type="match status" value="1"/>
</dbReference>
<protein>
    <submittedName>
        <fullName evidence="3">Regulator of stationary/sporulation gene expression</fullName>
    </submittedName>
</protein>
<gene>
    <name evidence="3" type="ordered locus">Sinac_7676</name>
</gene>
<evidence type="ECO:0000313" key="4">
    <source>
        <dbReference type="Proteomes" id="UP000010798"/>
    </source>
</evidence>
<keyword evidence="4" id="KW-1185">Reference proteome</keyword>
<dbReference type="PROSITE" id="PS51740">
    <property type="entry name" value="SPOVT_ABRB"/>
    <property type="match status" value="1"/>
</dbReference>
<keyword evidence="3" id="KW-0614">Plasmid</keyword>
<dbReference type="AlphaFoldDB" id="L0DRT4"/>
<sequence length="129" mass="14635">MDDMGVLRALSYGNSVDICTLLWHNRKQSSVTNYVQIMQTLDKSHETFRARIDPAGRVLIPATTRHRLGIDQGDELIVEVDDRGIHITTAQQAVKEVQAFFSDIKPTSGLLSEELIRDRREEAERESRG</sequence>
<proteinExistence type="predicted"/>
<dbReference type="Pfam" id="PF04014">
    <property type="entry name" value="MazE_antitoxin"/>
    <property type="match status" value="1"/>
</dbReference>